<protein>
    <submittedName>
        <fullName evidence="1">Uncharacterized protein</fullName>
    </submittedName>
</protein>
<sequence length="74" mass="8686">MAAARRADTRRIVALQSLRSFRSSRAVRASSERVARIRGPATRRLPRDAPLRPQHPQWRTLARTVRSRMRRRID</sequence>
<evidence type="ECO:0000313" key="2">
    <source>
        <dbReference type="Proteomes" id="UP000006693"/>
    </source>
</evidence>
<dbReference type="KEGG" id="bma:BMAA2005"/>
<keyword evidence="2" id="KW-1185">Reference proteome</keyword>
<organism evidence="1 2">
    <name type="scientific">Burkholderia mallei (strain ATCC 23344)</name>
    <dbReference type="NCBI Taxonomy" id="243160"/>
    <lineage>
        <taxon>Bacteria</taxon>
        <taxon>Pseudomonadati</taxon>
        <taxon>Pseudomonadota</taxon>
        <taxon>Betaproteobacteria</taxon>
        <taxon>Burkholderiales</taxon>
        <taxon>Burkholderiaceae</taxon>
        <taxon>Burkholderia</taxon>
        <taxon>pseudomallei group</taxon>
    </lineage>
</organism>
<gene>
    <name evidence="1" type="ordered locus">BMAA2005</name>
</gene>
<dbReference type="HOGENOM" id="CLU_179832_0_0_4"/>
<evidence type="ECO:0000313" key="1">
    <source>
        <dbReference type="EMBL" id="AAU45611.1"/>
    </source>
</evidence>
<accession>A0A0H2WAG4</accession>
<dbReference type="EMBL" id="CP000011">
    <property type="protein sequence ID" value="AAU45611.1"/>
    <property type="molecule type" value="Genomic_DNA"/>
</dbReference>
<name>A0A0H2WAG4_BURMA</name>
<reference evidence="1 2" key="1">
    <citation type="journal article" date="2004" name="Proc. Natl. Acad. Sci. U.S.A.">
        <title>Structural flexibility in the Burkholderia mallei genome.</title>
        <authorList>
            <person name="Nierman W.C."/>
            <person name="DeShazer D."/>
            <person name="Kim H.S."/>
            <person name="Tettelin H."/>
            <person name="Nelson K.E."/>
            <person name="Feldblyum T."/>
            <person name="Ulrich R.L."/>
            <person name="Ronning C.M."/>
            <person name="Brinkac L.M."/>
            <person name="Daugherty S.C."/>
            <person name="Davidsen T.D."/>
            <person name="Deboy R.T."/>
            <person name="Dimitrov G."/>
            <person name="Dodson R.J."/>
            <person name="Durkin A.S."/>
            <person name="Gwinn M.L."/>
            <person name="Haft D.H."/>
            <person name="Khouri H."/>
            <person name="Kolonay J.F."/>
            <person name="Madupu R."/>
            <person name="Mohammoud Y."/>
            <person name="Nelson W.C."/>
            <person name="Radune D."/>
            <person name="Romero C.M."/>
            <person name="Sarria S."/>
            <person name="Selengut J."/>
            <person name="Shamblin C."/>
            <person name="Sullivan S.A."/>
            <person name="White O."/>
            <person name="Yu Y."/>
            <person name="Zafar N."/>
            <person name="Zhou L."/>
            <person name="Fraser C.M."/>
        </authorList>
    </citation>
    <scope>NUCLEOTIDE SEQUENCE [LARGE SCALE GENOMIC DNA]</scope>
    <source>
        <strain evidence="1 2">ATCC 23344</strain>
    </source>
</reference>
<dbReference type="AlphaFoldDB" id="A0A0H2WAG4"/>
<dbReference type="Proteomes" id="UP000006693">
    <property type="component" value="Chromosome 2"/>
</dbReference>
<proteinExistence type="predicted"/>